<protein>
    <submittedName>
        <fullName evidence="2">Uncharacterized protein</fullName>
    </submittedName>
</protein>
<gene>
    <name evidence="2" type="ORF">A9J31_03750</name>
</gene>
<keyword evidence="3" id="KW-1185">Reference proteome</keyword>
<sequence>MFLMYLGFAIIFIGAIGFLIAAFRTSILWGIGCLLFYPISIVFLILYWSDAKNPFFLQLIGIFIVFLGSMTISPT</sequence>
<name>A0A1A7R906_9GAMM</name>
<accession>A0A1A7R906</accession>
<feature type="transmembrane region" description="Helical" evidence="1">
    <location>
        <begin position="28"/>
        <end position="49"/>
    </location>
</feature>
<reference evidence="3" key="1">
    <citation type="submission" date="2016-06" db="EMBL/GenBank/DDBJ databases">
        <authorList>
            <person name="Radolfova-Krizova L."/>
            <person name="Nemec A."/>
        </authorList>
    </citation>
    <scope>NUCLEOTIDE SEQUENCE [LARGE SCALE GENOMIC DNA]</scope>
    <source>
        <strain evidence="3">ANC 4275</strain>
    </source>
</reference>
<keyword evidence="1" id="KW-1133">Transmembrane helix</keyword>
<proteinExistence type="predicted"/>
<keyword evidence="1" id="KW-0812">Transmembrane</keyword>
<comment type="caution">
    <text evidence="2">The sequence shown here is derived from an EMBL/GenBank/DDBJ whole genome shotgun (WGS) entry which is preliminary data.</text>
</comment>
<feature type="transmembrane region" description="Helical" evidence="1">
    <location>
        <begin position="6"/>
        <end position="23"/>
    </location>
</feature>
<evidence type="ECO:0000313" key="2">
    <source>
        <dbReference type="EMBL" id="OBX28745.1"/>
    </source>
</evidence>
<feature type="transmembrane region" description="Helical" evidence="1">
    <location>
        <begin position="55"/>
        <end position="73"/>
    </location>
</feature>
<dbReference type="RefSeq" id="WP_067763772.1">
    <property type="nucleotide sequence ID" value="NZ_CP183909.1"/>
</dbReference>
<dbReference type="Proteomes" id="UP000185753">
    <property type="component" value="Unassembled WGS sequence"/>
</dbReference>
<organism evidence="2 3">
    <name type="scientific">Acinetobacter gandensis</name>
    <dbReference type="NCBI Taxonomy" id="1443941"/>
    <lineage>
        <taxon>Bacteria</taxon>
        <taxon>Pseudomonadati</taxon>
        <taxon>Pseudomonadota</taxon>
        <taxon>Gammaproteobacteria</taxon>
        <taxon>Moraxellales</taxon>
        <taxon>Moraxellaceae</taxon>
        <taxon>Acinetobacter</taxon>
    </lineage>
</organism>
<dbReference type="AlphaFoldDB" id="A0A1A7R906"/>
<dbReference type="OrthoDB" id="6713087at2"/>
<evidence type="ECO:0000313" key="3">
    <source>
        <dbReference type="Proteomes" id="UP000185753"/>
    </source>
</evidence>
<evidence type="ECO:0000256" key="1">
    <source>
        <dbReference type="SAM" id="Phobius"/>
    </source>
</evidence>
<dbReference type="EMBL" id="LZDS01000023">
    <property type="protein sequence ID" value="OBX28745.1"/>
    <property type="molecule type" value="Genomic_DNA"/>
</dbReference>
<keyword evidence="1" id="KW-0472">Membrane</keyword>